<sequence length="200" mass="22920">MTIAMKSLVIIAVIMFLVFCVYGLYKDIVSHAQDETKVTTSLVGNYVKRSQDIVSYKYFYTNAAMFENKKNIYGFNLPLTSKRFIISYDGKATLGVDVSQVKTEILGNKIIISNLGSAKILSNEFDEKSMKIFDESTSLFSSWNIKDYQKFFSDQRVEVEKKIMESDLLKEAKLSAEETIKQLLMLNPQIASQYQVEFKE</sequence>
<evidence type="ECO:0000256" key="1">
    <source>
        <dbReference type="SAM" id="Phobius"/>
    </source>
</evidence>
<dbReference type="AlphaFoldDB" id="A0A369YAS3"/>
<dbReference type="InterPro" id="IPR025324">
    <property type="entry name" value="DUF4230"/>
</dbReference>
<evidence type="ECO:0000313" key="2">
    <source>
        <dbReference type="EMBL" id="RDE70342.1"/>
    </source>
</evidence>
<reference evidence="2 3" key="1">
    <citation type="submission" date="2018-05" db="EMBL/GenBank/DDBJ databases">
        <title>Draft Genome Sequences for a Diverse set of 7 Haemophilus Species.</title>
        <authorList>
            <person name="Nichols M."/>
            <person name="Topaz N."/>
            <person name="Wang X."/>
            <person name="Wang X."/>
            <person name="Boxrud D."/>
        </authorList>
    </citation>
    <scope>NUCLEOTIDE SEQUENCE [LARGE SCALE GENOMIC DNA]</scope>
    <source>
        <strain evidence="2 3">C2002001239</strain>
    </source>
</reference>
<dbReference type="EMBL" id="QEPN01000008">
    <property type="protein sequence ID" value="RDE70342.1"/>
    <property type="molecule type" value="Genomic_DNA"/>
</dbReference>
<keyword evidence="1" id="KW-1133">Transmembrane helix</keyword>
<dbReference type="Pfam" id="PF14014">
    <property type="entry name" value="DUF4230"/>
    <property type="match status" value="1"/>
</dbReference>
<accession>A0A369YAS3</accession>
<gene>
    <name evidence="2" type="ORF">DPV93_09200</name>
</gene>
<evidence type="ECO:0000313" key="3">
    <source>
        <dbReference type="Proteomes" id="UP000253872"/>
    </source>
</evidence>
<organism evidence="2 3">
    <name type="scientific">Haemophilus sputorum</name>
    <dbReference type="NCBI Taxonomy" id="1078480"/>
    <lineage>
        <taxon>Bacteria</taxon>
        <taxon>Pseudomonadati</taxon>
        <taxon>Pseudomonadota</taxon>
        <taxon>Gammaproteobacteria</taxon>
        <taxon>Pasteurellales</taxon>
        <taxon>Pasteurellaceae</taxon>
        <taxon>Haemophilus</taxon>
    </lineage>
</organism>
<protein>
    <submittedName>
        <fullName evidence="2">DUF4230 domain-containing protein</fullName>
    </submittedName>
</protein>
<name>A0A369YAS3_9PAST</name>
<dbReference type="Proteomes" id="UP000253872">
    <property type="component" value="Unassembled WGS sequence"/>
</dbReference>
<dbReference type="STRING" id="1035839.GCA_000238795_00829"/>
<comment type="caution">
    <text evidence="2">The sequence shown here is derived from an EMBL/GenBank/DDBJ whole genome shotgun (WGS) entry which is preliminary data.</text>
</comment>
<proteinExistence type="predicted"/>
<keyword evidence="1" id="KW-0812">Transmembrane</keyword>
<feature type="transmembrane region" description="Helical" evidence="1">
    <location>
        <begin position="7"/>
        <end position="25"/>
    </location>
</feature>
<keyword evidence="1" id="KW-0472">Membrane</keyword>